<reference evidence="23 24" key="2">
    <citation type="journal article" date="2012" name="Eukaryot. Cell">
        <title>Genome update of Botrytis cinerea strains B05.10 and T4.</title>
        <authorList>
            <person name="Staats M."/>
            <person name="van Kan J.A."/>
        </authorList>
    </citation>
    <scope>NUCLEOTIDE SEQUENCE [LARGE SCALE GENOMIC DNA]</scope>
    <source>
        <strain evidence="23 24">B05.10</strain>
    </source>
</reference>
<evidence type="ECO:0000256" key="21">
    <source>
        <dbReference type="SAM" id="MobiDB-lite"/>
    </source>
</evidence>
<dbReference type="GO" id="GO:0042973">
    <property type="term" value="F:glucan endo-1,3-beta-D-glucosidase activity"/>
    <property type="evidence" value="ECO:0007669"/>
    <property type="project" value="UniProtKB-EC"/>
</dbReference>
<keyword evidence="7" id="KW-0134">Cell wall</keyword>
<dbReference type="GO" id="GO:0000272">
    <property type="term" value="P:polysaccharide catabolic process"/>
    <property type="evidence" value="ECO:0007669"/>
    <property type="project" value="UniProtKB-KW"/>
</dbReference>
<evidence type="ECO:0000256" key="12">
    <source>
        <dbReference type="ARBA" id="ARBA00023136"/>
    </source>
</evidence>
<dbReference type="GeneID" id="5441253"/>
<keyword evidence="11" id="KW-0735">Signal-anchor</keyword>
<evidence type="ECO:0000256" key="13">
    <source>
        <dbReference type="ARBA" id="ARBA00023180"/>
    </source>
</evidence>
<dbReference type="FunFam" id="3.20.20.80:FF:000151">
    <property type="entry name" value="Glucan endo-1,3-beta-glucosidase btgC"/>
    <property type="match status" value="1"/>
</dbReference>
<dbReference type="Gene3D" id="3.20.20.80">
    <property type="entry name" value="Glycosidases"/>
    <property type="match status" value="1"/>
</dbReference>
<feature type="compositionally biased region" description="Polar residues" evidence="21">
    <location>
        <begin position="391"/>
        <end position="401"/>
    </location>
</feature>
<accession>A0A384JBX1</accession>
<keyword evidence="9" id="KW-0732">Signal</keyword>
<evidence type="ECO:0000256" key="20">
    <source>
        <dbReference type="RuleBase" id="RU004335"/>
    </source>
</evidence>
<keyword evidence="12 22" id="KW-0472">Membrane</keyword>
<feature type="transmembrane region" description="Helical" evidence="22">
    <location>
        <begin position="347"/>
        <end position="370"/>
    </location>
</feature>
<evidence type="ECO:0000256" key="9">
    <source>
        <dbReference type="ARBA" id="ARBA00022729"/>
    </source>
</evidence>
<dbReference type="KEGG" id="bfu:BCIN_03g03840"/>
<feature type="region of interest" description="Disordered" evidence="21">
    <location>
        <begin position="1"/>
        <end position="222"/>
    </location>
</feature>
<evidence type="ECO:0000256" key="6">
    <source>
        <dbReference type="ARBA" id="ARBA00022475"/>
    </source>
</evidence>
<dbReference type="GO" id="GO:0009986">
    <property type="term" value="C:cell surface"/>
    <property type="evidence" value="ECO:0007669"/>
    <property type="project" value="TreeGrafter"/>
</dbReference>
<dbReference type="PANTHER" id="PTHR16631">
    <property type="entry name" value="GLUCAN 1,3-BETA-GLUCOSIDASE"/>
    <property type="match status" value="1"/>
</dbReference>
<evidence type="ECO:0000256" key="5">
    <source>
        <dbReference type="ARBA" id="ARBA00012780"/>
    </source>
</evidence>
<dbReference type="GO" id="GO:0005576">
    <property type="term" value="C:extracellular region"/>
    <property type="evidence" value="ECO:0007669"/>
    <property type="project" value="TreeGrafter"/>
</dbReference>
<evidence type="ECO:0000256" key="22">
    <source>
        <dbReference type="SAM" id="Phobius"/>
    </source>
</evidence>
<dbReference type="GO" id="GO:0005886">
    <property type="term" value="C:plasma membrane"/>
    <property type="evidence" value="ECO:0007669"/>
    <property type="project" value="UniProtKB-SubCell"/>
</dbReference>
<gene>
    <name evidence="23" type="ORF">BCIN_03g03840</name>
</gene>
<feature type="compositionally biased region" description="Low complexity" evidence="21">
    <location>
        <begin position="209"/>
        <end position="222"/>
    </location>
</feature>
<dbReference type="OMA" id="QYPDCLK"/>
<proteinExistence type="inferred from homology"/>
<reference evidence="23 24" key="1">
    <citation type="journal article" date="2011" name="PLoS Genet.">
        <title>Genomic analysis of the necrotrophic fungal pathogens Sclerotinia sclerotiorum and Botrytis cinerea.</title>
        <authorList>
            <person name="Amselem J."/>
            <person name="Cuomo C.A."/>
            <person name="van Kan J.A."/>
            <person name="Viaud M."/>
            <person name="Benito E.P."/>
            <person name="Couloux A."/>
            <person name="Coutinho P.M."/>
            <person name="de Vries R.P."/>
            <person name="Dyer P.S."/>
            <person name="Fillinger S."/>
            <person name="Fournier E."/>
            <person name="Gout L."/>
            <person name="Hahn M."/>
            <person name="Kohn L."/>
            <person name="Lapalu N."/>
            <person name="Plummer K.M."/>
            <person name="Pradier J.M."/>
            <person name="Quevillon E."/>
            <person name="Sharon A."/>
            <person name="Simon A."/>
            <person name="ten Have A."/>
            <person name="Tudzynski B."/>
            <person name="Tudzynski P."/>
            <person name="Wincker P."/>
            <person name="Andrew M."/>
            <person name="Anthouard V."/>
            <person name="Beever R.E."/>
            <person name="Beffa R."/>
            <person name="Benoit I."/>
            <person name="Bouzid O."/>
            <person name="Brault B."/>
            <person name="Chen Z."/>
            <person name="Choquer M."/>
            <person name="Collemare J."/>
            <person name="Cotton P."/>
            <person name="Danchin E.G."/>
            <person name="Da Silva C."/>
            <person name="Gautier A."/>
            <person name="Giraud C."/>
            <person name="Giraud T."/>
            <person name="Gonzalez C."/>
            <person name="Grossetete S."/>
            <person name="Guldener U."/>
            <person name="Henrissat B."/>
            <person name="Howlett B.J."/>
            <person name="Kodira C."/>
            <person name="Kretschmer M."/>
            <person name="Lappartient A."/>
            <person name="Leroch M."/>
            <person name="Levis C."/>
            <person name="Mauceli E."/>
            <person name="Neuveglise C."/>
            <person name="Oeser B."/>
            <person name="Pearson M."/>
            <person name="Poulain J."/>
            <person name="Poussereau N."/>
            <person name="Quesneville H."/>
            <person name="Rascle C."/>
            <person name="Schumacher J."/>
            <person name="Segurens B."/>
            <person name="Sexton A."/>
            <person name="Silva E."/>
            <person name="Sirven C."/>
            <person name="Soanes D.M."/>
            <person name="Talbot N.J."/>
            <person name="Templeton M."/>
            <person name="Yandava C."/>
            <person name="Yarden O."/>
            <person name="Zeng Q."/>
            <person name="Rollins J.A."/>
            <person name="Lebrun M.H."/>
            <person name="Dickman M."/>
        </authorList>
    </citation>
    <scope>NUCLEOTIDE SEQUENCE [LARGE SCALE GENOMIC DNA]</scope>
    <source>
        <strain evidence="23 24">B05.10</strain>
    </source>
</reference>
<feature type="compositionally biased region" description="Polar residues" evidence="21">
    <location>
        <begin position="59"/>
        <end position="78"/>
    </location>
</feature>
<evidence type="ECO:0000256" key="2">
    <source>
        <dbReference type="ARBA" id="ARBA00004191"/>
    </source>
</evidence>
<feature type="compositionally biased region" description="Low complexity" evidence="21">
    <location>
        <begin position="380"/>
        <end position="390"/>
    </location>
</feature>
<dbReference type="AlphaFoldDB" id="A0A384JBX1"/>
<evidence type="ECO:0000256" key="3">
    <source>
        <dbReference type="ARBA" id="ARBA00004401"/>
    </source>
</evidence>
<keyword evidence="24" id="KW-1185">Reference proteome</keyword>
<evidence type="ECO:0000256" key="15">
    <source>
        <dbReference type="ARBA" id="ARBA00023316"/>
    </source>
</evidence>
<comment type="similarity">
    <text evidence="4 20">Belongs to the glycosyl hydrolase 17 family.</text>
</comment>
<comment type="function">
    <text evidence="17">Glucanases play a role in cell expansion during growth, in cell-cell fusion during mating, and in spore release during sporulation. This enzyme may be involved in beta-glucan degradation. Active on laminarin and lichenan.</text>
</comment>
<evidence type="ECO:0000256" key="17">
    <source>
        <dbReference type="ARBA" id="ARBA00037649"/>
    </source>
</evidence>
<dbReference type="EMBL" id="CP009807">
    <property type="protein sequence ID" value="ATZ48138.1"/>
    <property type="molecule type" value="Genomic_DNA"/>
</dbReference>
<name>A0A384JBX1_BOTFB</name>
<keyword evidence="8" id="KW-0964">Secreted</keyword>
<keyword evidence="14" id="KW-0119">Carbohydrate metabolism</keyword>
<keyword evidence="15" id="KW-0961">Cell wall biogenesis/degradation</keyword>
<evidence type="ECO:0000256" key="8">
    <source>
        <dbReference type="ARBA" id="ARBA00022525"/>
    </source>
</evidence>
<evidence type="ECO:0000256" key="11">
    <source>
        <dbReference type="ARBA" id="ARBA00022968"/>
    </source>
</evidence>
<dbReference type="SMR" id="A0A384JBX1"/>
<evidence type="ECO:0000256" key="4">
    <source>
        <dbReference type="ARBA" id="ARBA00008773"/>
    </source>
</evidence>
<feature type="compositionally biased region" description="Polar residues" evidence="21">
    <location>
        <begin position="108"/>
        <end position="123"/>
    </location>
</feature>
<dbReference type="Proteomes" id="UP000001798">
    <property type="component" value="Chromosome 3"/>
</dbReference>
<feature type="compositionally biased region" description="Polar residues" evidence="21">
    <location>
        <begin position="196"/>
        <end position="208"/>
    </location>
</feature>
<keyword evidence="22" id="KW-0812">Transmembrane</keyword>
<sequence>MSRYSFEDIHLNPQDSSSLVSPPTSPPRYPLPPPPQSQPQPHNPVNSASHPDSLRAHESYSQQIGMSNSASLLHSQENYGEVEPVSPIVDSPPIPPPHRSSQSSQESGIRNQNNNTNVSSGPGNFSDPAAAARNGAAMSVANPNARESGVEAMRHTPGYDPTQPSYQESPFQRPFPRQDASTSSLTPLNAAAFPTGMSTPSSRSTISGRNPPSDPYSDSPYPYNRYSRAIDPELVEFDPNTIADDGDDGLGYRRVNRSSVLSLNKMSDGGSRTPPGGKAAAAGGVVGALGGLVGKKNANGNGTGENIQYNNVTNAQNGYNGTDTYNLSVEKNEWLKKPPGGNKKMRLWIVLLVGFLILGAIIGGAVGGALAGNAKGGSSSGVSQDGVNNGQSASSDTSKNGDLNKDSAEIQKLMNNPDLHKVFPGIDYTPMYTQYPACLSYPASQNNVTRDVAVLSQLSNTLRLYGTDCNQTEMVLHAIDRLGLNGTVKIWLGVWQDSNTTTNTRQLEQLYKIFDEHGSASFVGVIVGNEVLYREDMTASELTSIIQDVKSNMTTRGIHLPIASSDLGDNWTAELANAVDYVMANIHPFFAGVTAEESAGWTWDFWQNHDVAFKTNASQNIISETGWPTQGGTDCGAATTCAQGSVAGITELNTFMENWVCEAITNGTNYFWFEAFDEPWKIQYNSGNQNWEDHWGIMDVNRVLKDGVKIPDCGGKTVS</sequence>
<evidence type="ECO:0000256" key="14">
    <source>
        <dbReference type="ARBA" id="ARBA00023277"/>
    </source>
</evidence>
<keyword evidence="22" id="KW-1133">Transmembrane helix</keyword>
<reference evidence="23 24" key="3">
    <citation type="journal article" date="2017" name="Mol. Plant Pathol.">
        <title>A gapless genome sequence of the fungus Botrytis cinerea.</title>
        <authorList>
            <person name="Van Kan J.A."/>
            <person name="Stassen J.H."/>
            <person name="Mosbach A."/>
            <person name="Van Der Lee T.A."/>
            <person name="Faino L."/>
            <person name="Farmer A.D."/>
            <person name="Papasotiriou D.G."/>
            <person name="Zhou S."/>
            <person name="Seidl M.F."/>
            <person name="Cottam E."/>
            <person name="Edel D."/>
            <person name="Hahn M."/>
            <person name="Schwartz D.C."/>
            <person name="Dietrich R.A."/>
            <person name="Widdison S."/>
            <person name="Scalliet G."/>
        </authorList>
    </citation>
    <scope>NUCLEOTIDE SEQUENCE [LARGE SCALE GENOMIC DNA]</scope>
    <source>
        <strain evidence="23 24">B05.10</strain>
    </source>
</reference>
<dbReference type="SUPFAM" id="SSF51445">
    <property type="entry name" value="(Trans)glycosidases"/>
    <property type="match status" value="1"/>
</dbReference>
<evidence type="ECO:0000256" key="16">
    <source>
        <dbReference type="ARBA" id="ARBA00023326"/>
    </source>
</evidence>
<evidence type="ECO:0000256" key="7">
    <source>
        <dbReference type="ARBA" id="ARBA00022512"/>
    </source>
</evidence>
<evidence type="ECO:0000256" key="10">
    <source>
        <dbReference type="ARBA" id="ARBA00022801"/>
    </source>
</evidence>
<evidence type="ECO:0000313" key="23">
    <source>
        <dbReference type="EMBL" id="ATZ48138.1"/>
    </source>
</evidence>
<dbReference type="Pfam" id="PF00332">
    <property type="entry name" value="Glyco_hydro_17"/>
    <property type="match status" value="1"/>
</dbReference>
<dbReference type="InterPro" id="IPR017853">
    <property type="entry name" value="GH"/>
</dbReference>
<dbReference type="InterPro" id="IPR050732">
    <property type="entry name" value="Beta-glucan_modifiers"/>
</dbReference>
<keyword evidence="13" id="KW-0325">Glycoprotein</keyword>
<keyword evidence="16" id="KW-0624">Polysaccharide degradation</keyword>
<dbReference type="PANTHER" id="PTHR16631:SF17">
    <property type="entry name" value="GLUCAN ENDO-1,3-BETA-GLUCOSIDASE BTGC"/>
    <property type="match status" value="1"/>
</dbReference>
<evidence type="ECO:0000256" key="1">
    <source>
        <dbReference type="ARBA" id="ARBA00000382"/>
    </source>
</evidence>
<comment type="catalytic activity">
    <reaction evidence="1">
        <text>Hydrolysis of (1-&gt;3)-beta-D-glucosidic linkages in (1-&gt;3)-beta-D-glucans.</text>
        <dbReference type="EC" id="3.2.1.39"/>
    </reaction>
</comment>
<dbReference type="GO" id="GO:0009277">
    <property type="term" value="C:fungal-type cell wall"/>
    <property type="evidence" value="ECO:0007669"/>
    <property type="project" value="TreeGrafter"/>
</dbReference>
<feature type="compositionally biased region" description="Basic and acidic residues" evidence="21">
    <location>
        <begin position="1"/>
        <end position="10"/>
    </location>
</feature>
<organism evidence="23 24">
    <name type="scientific">Botryotinia fuckeliana (strain B05.10)</name>
    <name type="common">Noble rot fungus</name>
    <name type="synonym">Botrytis cinerea</name>
    <dbReference type="NCBI Taxonomy" id="332648"/>
    <lineage>
        <taxon>Eukaryota</taxon>
        <taxon>Fungi</taxon>
        <taxon>Dikarya</taxon>
        <taxon>Ascomycota</taxon>
        <taxon>Pezizomycotina</taxon>
        <taxon>Leotiomycetes</taxon>
        <taxon>Helotiales</taxon>
        <taxon>Sclerotiniaceae</taxon>
        <taxon>Botrytis</taxon>
    </lineage>
</organism>
<feature type="region of interest" description="Disordered" evidence="21">
    <location>
        <begin position="377"/>
        <end position="404"/>
    </location>
</feature>
<dbReference type="OrthoDB" id="68336at2759"/>
<dbReference type="VEuPathDB" id="FungiDB:Bcin03g03840"/>
<keyword evidence="10" id="KW-0378">Hydrolase</keyword>
<keyword evidence="6" id="KW-1003">Cell membrane</keyword>
<protein>
    <recommendedName>
        <fullName evidence="5">glucan endo-1,3-beta-D-glucosidase</fullName>
        <ecNumber evidence="5">3.2.1.39</ecNumber>
    </recommendedName>
    <alternativeName>
        <fullName evidence="19">Endo-1,3-beta-glucanase btgC</fullName>
    </alternativeName>
    <alternativeName>
        <fullName evidence="18">Laminarinase btgC</fullName>
    </alternativeName>
</protein>
<evidence type="ECO:0000313" key="24">
    <source>
        <dbReference type="Proteomes" id="UP000001798"/>
    </source>
</evidence>
<feature type="compositionally biased region" description="Pro residues" evidence="21">
    <location>
        <begin position="23"/>
        <end position="42"/>
    </location>
</feature>
<evidence type="ECO:0000256" key="18">
    <source>
        <dbReference type="ARBA" id="ARBA00042373"/>
    </source>
</evidence>
<dbReference type="EC" id="3.2.1.39" evidence="5"/>
<evidence type="ECO:0000256" key="19">
    <source>
        <dbReference type="ARBA" id="ARBA00043078"/>
    </source>
</evidence>
<dbReference type="GO" id="GO:0071555">
    <property type="term" value="P:cell wall organization"/>
    <property type="evidence" value="ECO:0007669"/>
    <property type="project" value="UniProtKB-KW"/>
</dbReference>
<comment type="subcellular location">
    <subcellularLocation>
        <location evidence="3">Cell membrane</location>
        <topology evidence="3">Single-pass type II membrane protein</topology>
    </subcellularLocation>
    <subcellularLocation>
        <location evidence="2">Secreted</location>
        <location evidence="2">Cell wall</location>
    </subcellularLocation>
</comment>
<dbReference type="RefSeq" id="XP_001560590.1">
    <property type="nucleotide sequence ID" value="XM_001560540.2"/>
</dbReference>
<dbReference type="InterPro" id="IPR000490">
    <property type="entry name" value="Glyco_hydro_17"/>
</dbReference>